<evidence type="ECO:0000256" key="2">
    <source>
        <dbReference type="ARBA" id="ARBA00022723"/>
    </source>
</evidence>
<keyword evidence="7" id="KW-0804">Transcription</keyword>
<evidence type="ECO:0000313" key="10">
    <source>
        <dbReference type="EMBL" id="MBZ3882944.1"/>
    </source>
</evidence>
<dbReference type="PANTHER" id="PTHR13006:SF7">
    <property type="entry name" value="ZINC FINGER PROTEIN 704"/>
    <property type="match status" value="1"/>
</dbReference>
<evidence type="ECO:0000256" key="7">
    <source>
        <dbReference type="ARBA" id="ARBA00023163"/>
    </source>
</evidence>
<dbReference type="InterPro" id="IPR052253">
    <property type="entry name" value="CR1/CR2-DNA-binding_regulator"/>
</dbReference>
<reference evidence="10" key="1">
    <citation type="submission" date="2020-03" db="EMBL/GenBank/DDBJ databases">
        <title>Studies in the Genomics of Life Span.</title>
        <authorList>
            <person name="Glass D."/>
        </authorList>
    </citation>
    <scope>NUCLEOTIDE SEQUENCE</scope>
    <source>
        <strain evidence="10">SUZIE</strain>
        <tissue evidence="10">Muscle</tissue>
    </source>
</reference>
<dbReference type="GO" id="GO:0008270">
    <property type="term" value="F:zinc ion binding"/>
    <property type="evidence" value="ECO:0007669"/>
    <property type="project" value="UniProtKB-KW"/>
</dbReference>
<comment type="subcellular location">
    <subcellularLocation>
        <location evidence="1">Nucleus</location>
    </subcellularLocation>
</comment>
<evidence type="ECO:0000256" key="1">
    <source>
        <dbReference type="ARBA" id="ARBA00004123"/>
    </source>
</evidence>
<dbReference type="EMBL" id="JAATJV010384477">
    <property type="protein sequence ID" value="MBZ3882944.1"/>
    <property type="molecule type" value="Genomic_DNA"/>
</dbReference>
<dbReference type="Proteomes" id="UP001166674">
    <property type="component" value="Unassembled WGS sequence"/>
</dbReference>
<evidence type="ECO:0000256" key="3">
    <source>
        <dbReference type="ARBA" id="ARBA00022771"/>
    </source>
</evidence>
<keyword evidence="4" id="KW-0862">Zinc</keyword>
<organism evidence="10 11">
    <name type="scientific">Sciurus carolinensis</name>
    <name type="common">Eastern gray squirrel</name>
    <dbReference type="NCBI Taxonomy" id="30640"/>
    <lineage>
        <taxon>Eukaryota</taxon>
        <taxon>Metazoa</taxon>
        <taxon>Chordata</taxon>
        <taxon>Craniata</taxon>
        <taxon>Vertebrata</taxon>
        <taxon>Euteleostomi</taxon>
        <taxon>Mammalia</taxon>
        <taxon>Eutheria</taxon>
        <taxon>Euarchontoglires</taxon>
        <taxon>Glires</taxon>
        <taxon>Rodentia</taxon>
        <taxon>Sciuromorpha</taxon>
        <taxon>Sciuridae</taxon>
        <taxon>Sciurinae</taxon>
        <taxon>Sciurini</taxon>
        <taxon>Sciurus</taxon>
    </lineage>
</organism>
<keyword evidence="3" id="KW-0863">Zinc-finger</keyword>
<keyword evidence="8" id="KW-0539">Nucleus</keyword>
<dbReference type="PANTHER" id="PTHR13006">
    <property type="entry name" value="PAPILLOMAVIRUS REGULATORY FACTOR PRF-1"/>
    <property type="match status" value="1"/>
</dbReference>
<keyword evidence="11" id="KW-1185">Reference proteome</keyword>
<dbReference type="GO" id="GO:0005634">
    <property type="term" value="C:nucleus"/>
    <property type="evidence" value="ECO:0007669"/>
    <property type="project" value="UniProtKB-SubCell"/>
</dbReference>
<evidence type="ECO:0000256" key="6">
    <source>
        <dbReference type="ARBA" id="ARBA00023125"/>
    </source>
</evidence>
<protein>
    <submittedName>
        <fullName evidence="10">Zinc finger protein 704</fullName>
    </submittedName>
</protein>
<dbReference type="GO" id="GO:0000978">
    <property type="term" value="F:RNA polymerase II cis-regulatory region sequence-specific DNA binding"/>
    <property type="evidence" value="ECO:0007669"/>
    <property type="project" value="TreeGrafter"/>
</dbReference>
<sequence>MQARRLAKRSSLGSRRGGAALQPAGPASAPAQEAALHGLPPLAPGPGPVPDNWRPPLPPPRSAGTGPPRATGAAASSPVLLLLGEEDEDEEGGSRRRRGLGRVEEKPRGGAEEEDDDEEDEDEEVVVEVVDGDDDEEDGEERFVPLGSGRAVPKGPARGALKVGSIKREMAFTFQSEDLKRDSSKKMSHHLFPLAMEEDVKTADTKKASRVLDHEKENTRSICLLEQKRKVVSSNIDVPPAR</sequence>
<evidence type="ECO:0000256" key="4">
    <source>
        <dbReference type="ARBA" id="ARBA00022833"/>
    </source>
</evidence>
<feature type="compositionally biased region" description="Acidic residues" evidence="9">
    <location>
        <begin position="112"/>
        <end position="140"/>
    </location>
</feature>
<feature type="region of interest" description="Disordered" evidence="9">
    <location>
        <begin position="1"/>
        <end position="158"/>
    </location>
</feature>
<accession>A0AA41T4D8</accession>
<evidence type="ECO:0000313" key="11">
    <source>
        <dbReference type="Proteomes" id="UP001166674"/>
    </source>
</evidence>
<gene>
    <name evidence="10" type="ORF">SUZIE_170470</name>
</gene>
<comment type="caution">
    <text evidence="10">The sequence shown here is derived from an EMBL/GenBank/DDBJ whole genome shotgun (WGS) entry which is preliminary data.</text>
</comment>
<feature type="compositionally biased region" description="Low complexity" evidence="9">
    <location>
        <begin position="62"/>
        <end position="83"/>
    </location>
</feature>
<feature type="compositionally biased region" description="Low complexity" evidence="9">
    <location>
        <begin position="17"/>
        <end position="40"/>
    </location>
</feature>
<evidence type="ECO:0000256" key="5">
    <source>
        <dbReference type="ARBA" id="ARBA00023015"/>
    </source>
</evidence>
<keyword evidence="5" id="KW-0805">Transcription regulation</keyword>
<keyword evidence="6" id="KW-0238">DNA-binding</keyword>
<dbReference type="GO" id="GO:0006357">
    <property type="term" value="P:regulation of transcription by RNA polymerase II"/>
    <property type="evidence" value="ECO:0007669"/>
    <property type="project" value="TreeGrafter"/>
</dbReference>
<dbReference type="GO" id="GO:0003700">
    <property type="term" value="F:DNA-binding transcription factor activity"/>
    <property type="evidence" value="ECO:0007669"/>
    <property type="project" value="TreeGrafter"/>
</dbReference>
<name>A0AA41T4D8_SCICA</name>
<feature type="compositionally biased region" description="Basic and acidic residues" evidence="9">
    <location>
        <begin position="101"/>
        <end position="111"/>
    </location>
</feature>
<proteinExistence type="predicted"/>
<feature type="compositionally biased region" description="Pro residues" evidence="9">
    <location>
        <begin position="41"/>
        <end position="61"/>
    </location>
</feature>
<evidence type="ECO:0000256" key="9">
    <source>
        <dbReference type="SAM" id="MobiDB-lite"/>
    </source>
</evidence>
<keyword evidence="2" id="KW-0479">Metal-binding</keyword>
<evidence type="ECO:0000256" key="8">
    <source>
        <dbReference type="ARBA" id="ARBA00023242"/>
    </source>
</evidence>
<dbReference type="AlphaFoldDB" id="A0AA41T4D8"/>